<dbReference type="EMBL" id="AP018738">
    <property type="protein sequence ID" value="BBE52234.1"/>
    <property type="molecule type" value="Genomic_DNA"/>
</dbReference>
<dbReference type="STRING" id="1188319.OYT1_02196"/>
<comment type="similarity">
    <text evidence="1">Belongs to the short-chain dehydrogenases/reductases (SDR) family.</text>
</comment>
<protein>
    <submittedName>
        <fullName evidence="3">3-oxoacyl-[acyl-carrier-protein] reductase FabG</fullName>
    </submittedName>
</protein>
<evidence type="ECO:0000256" key="2">
    <source>
        <dbReference type="ARBA" id="ARBA00023002"/>
    </source>
</evidence>
<dbReference type="InterPro" id="IPR036291">
    <property type="entry name" value="NAD(P)-bd_dom_sf"/>
</dbReference>
<dbReference type="InterPro" id="IPR020904">
    <property type="entry name" value="Sc_DH/Rdtase_CS"/>
</dbReference>
<dbReference type="KEGG" id="fam:OYT1_ch2728"/>
<dbReference type="InterPro" id="IPR002347">
    <property type="entry name" value="SDR_fam"/>
</dbReference>
<keyword evidence="4" id="KW-1185">Reference proteome</keyword>
<sequence length="246" mass="26239">MQGKTVLVTGGAKRVGAAICRRLHAAGANLAIHYRASVAEAEALRDELNAVRAGSALCVQADLLDVAALPHLVRAAVQHFGRLDALVNNASSFYAATLAETNEAHWHDLLGTNLKAPLFLAQAAAAELRRCHGAIVNIVDIHAERPMHGHLLYSVAKAGLVALTKGLAQELAPYVRVNAVAPGVILWPEDGGWEDEEKRRKIVAHTLLKREGEPDDIARTVTFLIGDAPYITGQIIAVDGGRSVNL</sequence>
<dbReference type="AlphaFoldDB" id="A0A2Z6GG21"/>
<proteinExistence type="inferred from homology"/>
<keyword evidence="2" id="KW-0560">Oxidoreductase</keyword>
<dbReference type="Pfam" id="PF13561">
    <property type="entry name" value="adh_short_C2"/>
    <property type="match status" value="1"/>
</dbReference>
<evidence type="ECO:0000313" key="4">
    <source>
        <dbReference type="Proteomes" id="UP000033070"/>
    </source>
</evidence>
<dbReference type="Gene3D" id="3.40.50.720">
    <property type="entry name" value="NAD(P)-binding Rossmann-like Domain"/>
    <property type="match status" value="1"/>
</dbReference>
<name>A0A2Z6GG21_9PROT</name>
<evidence type="ECO:0000256" key="1">
    <source>
        <dbReference type="ARBA" id="ARBA00006484"/>
    </source>
</evidence>
<dbReference type="OrthoDB" id="9793499at2"/>
<dbReference type="PANTHER" id="PTHR43639:SF1">
    <property type="entry name" value="SHORT-CHAIN DEHYDROGENASE_REDUCTASE FAMILY PROTEIN"/>
    <property type="match status" value="1"/>
</dbReference>
<dbReference type="GO" id="GO:0016491">
    <property type="term" value="F:oxidoreductase activity"/>
    <property type="evidence" value="ECO:0007669"/>
    <property type="project" value="UniProtKB-KW"/>
</dbReference>
<evidence type="ECO:0000313" key="3">
    <source>
        <dbReference type="EMBL" id="BBE52234.1"/>
    </source>
</evidence>
<dbReference type="PRINTS" id="PR00081">
    <property type="entry name" value="GDHRDH"/>
</dbReference>
<accession>A0A2Z6GG21</accession>
<dbReference type="NCBIfam" id="NF006598">
    <property type="entry name" value="PRK09135.1"/>
    <property type="match status" value="1"/>
</dbReference>
<dbReference type="Proteomes" id="UP000033070">
    <property type="component" value="Chromosome"/>
</dbReference>
<dbReference type="SUPFAM" id="SSF51735">
    <property type="entry name" value="NAD(P)-binding Rossmann-fold domains"/>
    <property type="match status" value="1"/>
</dbReference>
<dbReference type="RefSeq" id="WP_062627299.1">
    <property type="nucleotide sequence ID" value="NZ_AP018738.1"/>
</dbReference>
<dbReference type="PANTHER" id="PTHR43639">
    <property type="entry name" value="OXIDOREDUCTASE, SHORT-CHAIN DEHYDROGENASE/REDUCTASE FAMILY (AFU_ORTHOLOGUE AFUA_5G02870)"/>
    <property type="match status" value="1"/>
</dbReference>
<organism evidence="3 4">
    <name type="scientific">Ferriphaselus amnicola</name>
    <dbReference type="NCBI Taxonomy" id="1188319"/>
    <lineage>
        <taxon>Bacteria</taxon>
        <taxon>Pseudomonadati</taxon>
        <taxon>Pseudomonadota</taxon>
        <taxon>Betaproteobacteria</taxon>
        <taxon>Nitrosomonadales</taxon>
        <taxon>Gallionellaceae</taxon>
        <taxon>Ferriphaselus</taxon>
    </lineage>
</organism>
<dbReference type="PRINTS" id="PR00080">
    <property type="entry name" value="SDRFAMILY"/>
</dbReference>
<gene>
    <name evidence="3" type="ORF">OYT1_ch2728</name>
</gene>
<dbReference type="FunFam" id="3.40.50.720:FF:000084">
    <property type="entry name" value="Short-chain dehydrogenase reductase"/>
    <property type="match status" value="1"/>
</dbReference>
<dbReference type="PROSITE" id="PS00061">
    <property type="entry name" value="ADH_SHORT"/>
    <property type="match status" value="1"/>
</dbReference>
<reference evidence="3 4" key="1">
    <citation type="submission" date="2018-06" db="EMBL/GenBank/DDBJ databases">
        <title>OYT1 Genome Sequencing.</title>
        <authorList>
            <person name="Kato S."/>
            <person name="Itoh T."/>
            <person name="Ohkuma M."/>
        </authorList>
    </citation>
    <scope>NUCLEOTIDE SEQUENCE [LARGE SCALE GENOMIC DNA]</scope>
    <source>
        <strain evidence="3 4">OYT1</strain>
    </source>
</reference>